<name>A0ABS4G191_9CLOT</name>
<dbReference type="Pfam" id="PF01243">
    <property type="entry name" value="PNPOx_N"/>
    <property type="match status" value="1"/>
</dbReference>
<keyword evidence="1" id="KW-0560">Oxidoreductase</keyword>
<gene>
    <name evidence="3" type="ORF">J2Z34_000786</name>
</gene>
<dbReference type="InterPro" id="IPR012349">
    <property type="entry name" value="Split_barrel_FMN-bd"/>
</dbReference>
<dbReference type="PANTHER" id="PTHR35176">
    <property type="entry name" value="HEME OXYGENASE HI_0854-RELATED"/>
    <property type="match status" value="1"/>
</dbReference>
<proteinExistence type="predicted"/>
<feature type="domain" description="Pyridoxamine 5'-phosphate oxidase N-terminal" evidence="2">
    <location>
        <begin position="3"/>
        <end position="94"/>
    </location>
</feature>
<dbReference type="Gene3D" id="2.30.110.10">
    <property type="entry name" value="Electron Transport, Fmn-binding Protein, Chain A"/>
    <property type="match status" value="1"/>
</dbReference>
<accession>A0ABS4G191</accession>
<dbReference type="SUPFAM" id="SSF50475">
    <property type="entry name" value="FMN-binding split barrel"/>
    <property type="match status" value="1"/>
</dbReference>
<reference evidence="3 4" key="1">
    <citation type="submission" date="2021-03" db="EMBL/GenBank/DDBJ databases">
        <title>Genomic Encyclopedia of Type Strains, Phase IV (KMG-IV): sequencing the most valuable type-strain genomes for metagenomic binning, comparative biology and taxonomic classification.</title>
        <authorList>
            <person name="Goeker M."/>
        </authorList>
    </citation>
    <scope>NUCLEOTIDE SEQUENCE [LARGE SCALE GENOMIC DNA]</scope>
    <source>
        <strain evidence="3 4">DSM 6139</strain>
    </source>
</reference>
<dbReference type="EMBL" id="JAGGKC010000004">
    <property type="protein sequence ID" value="MBP1918314.1"/>
    <property type="molecule type" value="Genomic_DNA"/>
</dbReference>
<protein>
    <submittedName>
        <fullName evidence="3">General stress protein 26</fullName>
    </submittedName>
</protein>
<dbReference type="Proteomes" id="UP001519271">
    <property type="component" value="Unassembled WGS sequence"/>
</dbReference>
<dbReference type="PANTHER" id="PTHR35176:SF6">
    <property type="entry name" value="HEME OXYGENASE HI_0854-RELATED"/>
    <property type="match status" value="1"/>
</dbReference>
<evidence type="ECO:0000313" key="3">
    <source>
        <dbReference type="EMBL" id="MBP1918314.1"/>
    </source>
</evidence>
<dbReference type="InterPro" id="IPR052019">
    <property type="entry name" value="F420H2_bilvrd_red/Heme_oxyg"/>
</dbReference>
<sequence>MNKAREMVKENKLCVLSTSLKDVPNSSLMKYATDEKVTEIYMMASVDSVKCRNIKENPNVSMLIDTRLSESTPRALTVYGKAEIVLDKELARSYLEKLLNVSPDLSVFGKSSNSCIIIVRITGFLLMDGITEGGFMEV</sequence>
<evidence type="ECO:0000313" key="4">
    <source>
        <dbReference type="Proteomes" id="UP001519271"/>
    </source>
</evidence>
<evidence type="ECO:0000256" key="1">
    <source>
        <dbReference type="ARBA" id="ARBA00023002"/>
    </source>
</evidence>
<comment type="caution">
    <text evidence="3">The sequence shown here is derived from an EMBL/GenBank/DDBJ whole genome shotgun (WGS) entry which is preliminary data.</text>
</comment>
<evidence type="ECO:0000259" key="2">
    <source>
        <dbReference type="Pfam" id="PF01243"/>
    </source>
</evidence>
<dbReference type="RefSeq" id="WP_209458552.1">
    <property type="nucleotide sequence ID" value="NZ_JAGGKC010000004.1"/>
</dbReference>
<organism evidence="3 4">
    <name type="scientific">Youngiibacter multivorans</name>
    <dbReference type="NCBI Taxonomy" id="937251"/>
    <lineage>
        <taxon>Bacteria</taxon>
        <taxon>Bacillati</taxon>
        <taxon>Bacillota</taxon>
        <taxon>Clostridia</taxon>
        <taxon>Eubacteriales</taxon>
        <taxon>Clostridiaceae</taxon>
        <taxon>Youngiibacter</taxon>
    </lineage>
</organism>
<keyword evidence="4" id="KW-1185">Reference proteome</keyword>
<dbReference type="InterPro" id="IPR011576">
    <property type="entry name" value="Pyridox_Oxase_N"/>
</dbReference>